<dbReference type="AlphaFoldDB" id="A0A9N9H8Y6"/>
<evidence type="ECO:0000313" key="1">
    <source>
        <dbReference type="EMBL" id="CAG8665994.1"/>
    </source>
</evidence>
<name>A0A9N9H8Y6_9GLOM</name>
<dbReference type="EMBL" id="CAJVPS010011636">
    <property type="protein sequence ID" value="CAG8665994.1"/>
    <property type="molecule type" value="Genomic_DNA"/>
</dbReference>
<reference evidence="1" key="1">
    <citation type="submission" date="2021-06" db="EMBL/GenBank/DDBJ databases">
        <authorList>
            <person name="Kallberg Y."/>
            <person name="Tangrot J."/>
            <person name="Rosling A."/>
        </authorList>
    </citation>
    <scope>NUCLEOTIDE SEQUENCE</scope>
    <source>
        <strain evidence="1">FL130A</strain>
    </source>
</reference>
<dbReference type="Proteomes" id="UP000789508">
    <property type="component" value="Unassembled WGS sequence"/>
</dbReference>
<protein>
    <submittedName>
        <fullName evidence="1">2089_t:CDS:1</fullName>
    </submittedName>
</protein>
<accession>A0A9N9H8Y6</accession>
<gene>
    <name evidence="1" type="ORF">ALEPTO_LOCUS10457</name>
</gene>
<evidence type="ECO:0000313" key="2">
    <source>
        <dbReference type="Proteomes" id="UP000789508"/>
    </source>
</evidence>
<keyword evidence="2" id="KW-1185">Reference proteome</keyword>
<dbReference type="OrthoDB" id="2396888at2759"/>
<proteinExistence type="predicted"/>
<organism evidence="1 2">
    <name type="scientific">Ambispora leptoticha</name>
    <dbReference type="NCBI Taxonomy" id="144679"/>
    <lineage>
        <taxon>Eukaryota</taxon>
        <taxon>Fungi</taxon>
        <taxon>Fungi incertae sedis</taxon>
        <taxon>Mucoromycota</taxon>
        <taxon>Glomeromycotina</taxon>
        <taxon>Glomeromycetes</taxon>
        <taxon>Archaeosporales</taxon>
        <taxon>Ambisporaceae</taxon>
        <taxon>Ambispora</taxon>
    </lineage>
</organism>
<comment type="caution">
    <text evidence="1">The sequence shown here is derived from an EMBL/GenBank/DDBJ whole genome shotgun (WGS) entry which is preliminary data.</text>
</comment>
<feature type="non-terminal residue" evidence="1">
    <location>
        <position position="140"/>
    </location>
</feature>
<sequence length="140" mass="16783">MLIDRFPLIDVIACCFGNRSIFGFRRPIVVHRENFHLLVHWWHVLFFTYHKQDIDAKHNSELDTRDTARDTMFNEILANRDARIATELTNRDARFITELIDYRVKFNAELTSRDEKFTAEVQRIFTMFNTSTARLDEIER</sequence>